<comment type="caution">
    <text evidence="6">The sequence shown here is derived from an EMBL/GenBank/DDBJ whole genome shotgun (WGS) entry which is preliminary data.</text>
</comment>
<dbReference type="RefSeq" id="WP_127827139.1">
    <property type="nucleotide sequence ID" value="NZ_RZYA01000002.1"/>
</dbReference>
<dbReference type="Pfam" id="PF07992">
    <property type="entry name" value="Pyr_redox_2"/>
    <property type="match status" value="1"/>
</dbReference>
<evidence type="ECO:0000256" key="4">
    <source>
        <dbReference type="ARBA" id="ARBA00023002"/>
    </source>
</evidence>
<dbReference type="GO" id="GO:0050660">
    <property type="term" value="F:flavin adenine dinucleotide binding"/>
    <property type="evidence" value="ECO:0007669"/>
    <property type="project" value="TreeGrafter"/>
</dbReference>
<dbReference type="InterPro" id="IPR036188">
    <property type="entry name" value="FAD/NAD-bd_sf"/>
</dbReference>
<evidence type="ECO:0000256" key="3">
    <source>
        <dbReference type="ARBA" id="ARBA00022827"/>
    </source>
</evidence>
<keyword evidence="4" id="KW-0560">Oxidoreductase</keyword>
<reference evidence="6 7" key="1">
    <citation type="submission" date="2019-01" db="EMBL/GenBank/DDBJ databases">
        <title>Genome sequences of Streptomyces and Rhizobium isolates collected from root and soil.</title>
        <authorList>
            <person name="Chhettri S."/>
            <person name="Sevigny J.L."/>
            <person name="Sen A."/>
            <person name="Ennis N."/>
            <person name="Tisa L."/>
        </authorList>
    </citation>
    <scope>NUCLEOTIDE SEQUENCE [LARGE SCALE GENOMIC DNA]</scope>
    <source>
        <strain evidence="6 7">San01</strain>
    </source>
</reference>
<organism evidence="6 7">
    <name type="scientific">Streptomyces antnestii</name>
    <dbReference type="NCBI Taxonomy" id="2494256"/>
    <lineage>
        <taxon>Bacteria</taxon>
        <taxon>Bacillati</taxon>
        <taxon>Actinomycetota</taxon>
        <taxon>Actinomycetes</taxon>
        <taxon>Kitasatosporales</taxon>
        <taxon>Streptomycetaceae</taxon>
        <taxon>Streptomyces</taxon>
    </lineage>
</organism>
<dbReference type="InterPro" id="IPR023753">
    <property type="entry name" value="FAD/NAD-binding_dom"/>
</dbReference>
<dbReference type="OrthoDB" id="9784880at2"/>
<evidence type="ECO:0000256" key="1">
    <source>
        <dbReference type="ARBA" id="ARBA00006442"/>
    </source>
</evidence>
<comment type="similarity">
    <text evidence="1">Belongs to the FAD-dependent oxidoreductase family.</text>
</comment>
<dbReference type="PANTHER" id="PTHR43735:SF3">
    <property type="entry name" value="FERROPTOSIS SUPPRESSOR PROTEIN 1"/>
    <property type="match status" value="1"/>
</dbReference>
<accession>A0A3S2VKK0</accession>
<dbReference type="SUPFAM" id="SSF51905">
    <property type="entry name" value="FAD/NAD(P)-binding domain"/>
    <property type="match status" value="1"/>
</dbReference>
<dbReference type="GO" id="GO:0004174">
    <property type="term" value="F:electron-transferring-flavoprotein dehydrogenase activity"/>
    <property type="evidence" value="ECO:0007669"/>
    <property type="project" value="TreeGrafter"/>
</dbReference>
<name>A0A3S2VKK0_9ACTN</name>
<dbReference type="GO" id="GO:0005737">
    <property type="term" value="C:cytoplasm"/>
    <property type="evidence" value="ECO:0007669"/>
    <property type="project" value="TreeGrafter"/>
</dbReference>
<keyword evidence="2" id="KW-0285">Flavoprotein</keyword>
<dbReference type="Proteomes" id="UP000283128">
    <property type="component" value="Unassembled WGS sequence"/>
</dbReference>
<feature type="domain" description="FAD/NAD(P)-binding" evidence="5">
    <location>
        <begin position="1"/>
        <end position="277"/>
    </location>
</feature>
<dbReference type="PANTHER" id="PTHR43735">
    <property type="entry name" value="APOPTOSIS-INDUCING FACTOR 1"/>
    <property type="match status" value="1"/>
</dbReference>
<keyword evidence="7" id="KW-1185">Reference proteome</keyword>
<evidence type="ECO:0000259" key="5">
    <source>
        <dbReference type="Pfam" id="PF07992"/>
    </source>
</evidence>
<sequence length="366" mass="38087">MKVVVVGAGYAGTIAANRLARKVPGAEITMVNPRPEFVERVRLHQHIAASGAVATPLTRMLGDGIRVHQGTADKIGDGTVTLTDGESLDFDHLFLAVGSTVVPLLGSIPIGTWEGAEQAREALTRLPDGSRVTVVGGGLTGIETAAEIAGSRPALSIRLVAQAIAPSLSAGARARVRTALDRFGVDVVTDTVTEVADGGGPENGKGVVRLSSGAELDTDLTLWGIAASVPDLAARSGLEVNAEGRALVDEFLRSVSDPRIFVIGDCAAVPGARLSCATAMPQGAHAADTLARIVKGRTPEPYSMSYVGQAVSLGRRDGLLQVSRRDDTVRRLYVSGRAAALVKEGVCRVVKYGARTANYAWLPGKK</sequence>
<dbReference type="AlphaFoldDB" id="A0A3S2VKK0"/>
<dbReference type="PRINTS" id="PR00469">
    <property type="entry name" value="PNDRDTASEII"/>
</dbReference>
<dbReference type="EMBL" id="RZYA01000002">
    <property type="protein sequence ID" value="RVU27984.1"/>
    <property type="molecule type" value="Genomic_DNA"/>
</dbReference>
<evidence type="ECO:0000256" key="2">
    <source>
        <dbReference type="ARBA" id="ARBA00022630"/>
    </source>
</evidence>
<evidence type="ECO:0000313" key="7">
    <source>
        <dbReference type="Proteomes" id="UP000283128"/>
    </source>
</evidence>
<proteinExistence type="inferred from homology"/>
<evidence type="ECO:0000313" key="6">
    <source>
        <dbReference type="EMBL" id="RVU27984.1"/>
    </source>
</evidence>
<gene>
    <name evidence="6" type="ORF">EOT10_06880</name>
</gene>
<dbReference type="Gene3D" id="3.50.50.100">
    <property type="match status" value="1"/>
</dbReference>
<keyword evidence="3" id="KW-0274">FAD</keyword>
<dbReference type="PRINTS" id="PR00368">
    <property type="entry name" value="FADPNR"/>
</dbReference>
<protein>
    <submittedName>
        <fullName evidence="6">Dehydrogenase</fullName>
    </submittedName>
</protein>